<reference evidence="1 2" key="1">
    <citation type="journal article" date="2018" name="Front. Plant Sci.">
        <title>Red Clover (Trifolium pratense) and Zigzag Clover (T. medium) - A Picture of Genomic Similarities and Differences.</title>
        <authorList>
            <person name="Dluhosova J."/>
            <person name="Istvanek J."/>
            <person name="Nedelnik J."/>
            <person name="Repkova J."/>
        </authorList>
    </citation>
    <scope>NUCLEOTIDE SEQUENCE [LARGE SCALE GENOMIC DNA]</scope>
    <source>
        <strain evidence="2">cv. 10/8</strain>
        <tissue evidence="1">Leaf</tissue>
    </source>
</reference>
<keyword evidence="2" id="KW-1185">Reference proteome</keyword>
<proteinExistence type="predicted"/>
<comment type="caution">
    <text evidence="1">The sequence shown here is derived from an EMBL/GenBank/DDBJ whole genome shotgun (WGS) entry which is preliminary data.</text>
</comment>
<protein>
    <submittedName>
        <fullName evidence="1">Uncharacterized protein</fullName>
    </submittedName>
</protein>
<dbReference type="AlphaFoldDB" id="A0A392UQW1"/>
<evidence type="ECO:0000313" key="1">
    <source>
        <dbReference type="EMBL" id="MCI75127.1"/>
    </source>
</evidence>
<dbReference type="EMBL" id="LXQA010875689">
    <property type="protein sequence ID" value="MCI75127.1"/>
    <property type="molecule type" value="Genomic_DNA"/>
</dbReference>
<sequence>MHHKMILDASAGVSIKNKTQAATKELVEQMCQNKYNMSQDKVTKAG</sequence>
<name>A0A392UQW1_9FABA</name>
<organism evidence="1 2">
    <name type="scientific">Trifolium medium</name>
    <dbReference type="NCBI Taxonomy" id="97028"/>
    <lineage>
        <taxon>Eukaryota</taxon>
        <taxon>Viridiplantae</taxon>
        <taxon>Streptophyta</taxon>
        <taxon>Embryophyta</taxon>
        <taxon>Tracheophyta</taxon>
        <taxon>Spermatophyta</taxon>
        <taxon>Magnoliopsida</taxon>
        <taxon>eudicotyledons</taxon>
        <taxon>Gunneridae</taxon>
        <taxon>Pentapetalae</taxon>
        <taxon>rosids</taxon>
        <taxon>fabids</taxon>
        <taxon>Fabales</taxon>
        <taxon>Fabaceae</taxon>
        <taxon>Papilionoideae</taxon>
        <taxon>50 kb inversion clade</taxon>
        <taxon>NPAAA clade</taxon>
        <taxon>Hologalegina</taxon>
        <taxon>IRL clade</taxon>
        <taxon>Trifolieae</taxon>
        <taxon>Trifolium</taxon>
    </lineage>
</organism>
<feature type="non-terminal residue" evidence="1">
    <location>
        <position position="46"/>
    </location>
</feature>
<dbReference type="Proteomes" id="UP000265520">
    <property type="component" value="Unassembled WGS sequence"/>
</dbReference>
<evidence type="ECO:0000313" key="2">
    <source>
        <dbReference type="Proteomes" id="UP000265520"/>
    </source>
</evidence>
<accession>A0A392UQW1</accession>